<feature type="binding site" evidence="10">
    <location>
        <position position="196"/>
    </location>
    <ligand>
        <name>Mn(2+)</name>
        <dbReference type="ChEBI" id="CHEBI:29035"/>
    </ligand>
</feature>
<feature type="binding site" evidence="10">
    <location>
        <position position="215"/>
    </location>
    <ligand>
        <name>ATP</name>
        <dbReference type="ChEBI" id="CHEBI:30616"/>
    </ligand>
</feature>
<dbReference type="Gene3D" id="3.90.228.20">
    <property type="match status" value="1"/>
</dbReference>
<dbReference type="PANTHER" id="PTHR30031">
    <property type="entry name" value="PHOSPHOENOLPYRUVATE CARBOXYKINASE ATP"/>
    <property type="match status" value="1"/>
</dbReference>
<keyword evidence="11" id="KW-0418">Kinase</keyword>
<dbReference type="GO" id="GO:0016301">
    <property type="term" value="F:kinase activity"/>
    <property type="evidence" value="ECO:0007669"/>
    <property type="project" value="UniProtKB-KW"/>
</dbReference>
<dbReference type="UniPathway" id="UPA00138"/>
<dbReference type="EC" id="4.1.1.49" evidence="3 10"/>
<keyword evidence="4 10" id="KW-0312">Gluconeogenesis</keyword>
<dbReference type="GO" id="GO:0004612">
    <property type="term" value="F:phosphoenolpyruvate carboxykinase (ATP) activity"/>
    <property type="evidence" value="ECO:0007669"/>
    <property type="project" value="UniProtKB-UniRule"/>
</dbReference>
<comment type="catalytic activity">
    <reaction evidence="9 10">
        <text>oxaloacetate + ATP = phosphoenolpyruvate + ADP + CO2</text>
        <dbReference type="Rhea" id="RHEA:18617"/>
        <dbReference type="ChEBI" id="CHEBI:16452"/>
        <dbReference type="ChEBI" id="CHEBI:16526"/>
        <dbReference type="ChEBI" id="CHEBI:30616"/>
        <dbReference type="ChEBI" id="CHEBI:58702"/>
        <dbReference type="ChEBI" id="CHEBI:456216"/>
        <dbReference type="EC" id="4.1.1.49"/>
    </reaction>
</comment>
<dbReference type="EMBL" id="LT859958">
    <property type="protein sequence ID" value="SMX54481.1"/>
    <property type="molecule type" value="Genomic_DNA"/>
</dbReference>
<feature type="binding site" evidence="10">
    <location>
        <begin position="231"/>
        <end position="239"/>
    </location>
    <ligand>
        <name>ATP</name>
        <dbReference type="ChEBI" id="CHEBI:30616"/>
    </ligand>
</feature>
<dbReference type="HAMAP" id="MF_00453">
    <property type="entry name" value="PEPCK_ATP"/>
    <property type="match status" value="1"/>
</dbReference>
<feature type="binding site" evidence="10">
    <location>
        <position position="190"/>
    </location>
    <ligand>
        <name>substrate</name>
    </ligand>
</feature>
<dbReference type="NCBIfam" id="NF006821">
    <property type="entry name" value="PRK09344.1-3"/>
    <property type="match status" value="1"/>
</dbReference>
<dbReference type="GO" id="GO:0006094">
    <property type="term" value="P:gluconeogenesis"/>
    <property type="evidence" value="ECO:0007669"/>
    <property type="project" value="UniProtKB-UniRule"/>
</dbReference>
<gene>
    <name evidence="10 11" type="primary">pckA</name>
    <name evidence="11" type="ORF">CFX1CAM_1416</name>
</gene>
<accession>A0A1Y6K479</accession>
<feature type="binding site" evidence="10">
    <location>
        <position position="444"/>
    </location>
    <ligand>
        <name>ATP</name>
        <dbReference type="ChEBI" id="CHEBI:30616"/>
    </ligand>
</feature>
<evidence type="ECO:0000256" key="10">
    <source>
        <dbReference type="HAMAP-Rule" id="MF_00453"/>
    </source>
</evidence>
<dbReference type="Proteomes" id="UP000195514">
    <property type="component" value="Chromosome I"/>
</dbReference>
<keyword evidence="10" id="KW-0479">Metal-binding</keyword>
<dbReference type="InterPro" id="IPR001272">
    <property type="entry name" value="PEP_carboxykinase_ATP"/>
</dbReference>
<organism evidence="11 12">
    <name type="scientific">Candidatus Brevifilum fermentans</name>
    <dbReference type="NCBI Taxonomy" id="1986204"/>
    <lineage>
        <taxon>Bacteria</taxon>
        <taxon>Bacillati</taxon>
        <taxon>Chloroflexota</taxon>
        <taxon>Anaerolineae</taxon>
        <taxon>Anaerolineales</taxon>
        <taxon>Anaerolineaceae</taxon>
        <taxon>Candidatus Brevifilum</taxon>
    </lineage>
</organism>
<dbReference type="GO" id="GO:0046872">
    <property type="term" value="F:metal ion binding"/>
    <property type="evidence" value="ECO:0007669"/>
    <property type="project" value="UniProtKB-KW"/>
</dbReference>
<dbReference type="AlphaFoldDB" id="A0A1Y6K479"/>
<keyword evidence="5 10" id="KW-0547">Nucleotide-binding</keyword>
<evidence type="ECO:0000313" key="11">
    <source>
        <dbReference type="EMBL" id="SMX54481.1"/>
    </source>
</evidence>
<dbReference type="InterPro" id="IPR013035">
    <property type="entry name" value="PEP_carboxykinase_C"/>
</dbReference>
<dbReference type="RefSeq" id="WP_087862320.1">
    <property type="nucleotide sequence ID" value="NZ_LT859958.1"/>
</dbReference>
<keyword evidence="8 10" id="KW-0456">Lyase</keyword>
<proteinExistence type="inferred from homology"/>
<feature type="binding site" evidence="10">
    <location>
        <position position="252"/>
    </location>
    <ligand>
        <name>Mn(2+)</name>
        <dbReference type="ChEBI" id="CHEBI:29035"/>
    </ligand>
</feature>
<feature type="binding site" evidence="10">
    <location>
        <position position="280"/>
    </location>
    <ligand>
        <name>ATP</name>
        <dbReference type="ChEBI" id="CHEBI:30616"/>
    </ligand>
</feature>
<comment type="cofactor">
    <cofactor evidence="10">
        <name>Mn(2+)</name>
        <dbReference type="ChEBI" id="CHEBI:29035"/>
    </cofactor>
    <text evidence="10">Binds 1 Mn(2+) ion per subunit.</text>
</comment>
<dbReference type="NCBIfam" id="TIGR00224">
    <property type="entry name" value="pckA"/>
    <property type="match status" value="1"/>
</dbReference>
<dbReference type="NCBIfam" id="NF006820">
    <property type="entry name" value="PRK09344.1-2"/>
    <property type="match status" value="1"/>
</dbReference>
<dbReference type="Gene3D" id="2.170.8.10">
    <property type="entry name" value="Phosphoenolpyruvate Carboxykinase, domain 2"/>
    <property type="match status" value="1"/>
</dbReference>
<keyword evidence="12" id="KW-1185">Reference proteome</keyword>
<keyword evidence="7 10" id="KW-0067">ATP-binding</keyword>
<dbReference type="PANTHER" id="PTHR30031:SF0">
    <property type="entry name" value="PHOSPHOENOLPYRUVATE CARBOXYKINASE (ATP)"/>
    <property type="match status" value="1"/>
</dbReference>
<dbReference type="GO" id="GO:0005829">
    <property type="term" value="C:cytosol"/>
    <property type="evidence" value="ECO:0007669"/>
    <property type="project" value="TreeGrafter"/>
</dbReference>
<comment type="pathway">
    <text evidence="1 10">Carbohydrate biosynthesis; gluconeogenesis.</text>
</comment>
<evidence type="ECO:0000256" key="1">
    <source>
        <dbReference type="ARBA" id="ARBA00004742"/>
    </source>
</evidence>
<feature type="binding site" evidence="10">
    <location>
        <position position="215"/>
    </location>
    <ligand>
        <name>Mn(2+)</name>
        <dbReference type="ChEBI" id="CHEBI:29035"/>
    </ligand>
</feature>
<feature type="binding site" evidence="10">
    <location>
        <position position="58"/>
    </location>
    <ligand>
        <name>substrate</name>
    </ligand>
</feature>
<feature type="binding site" evidence="10">
    <location>
        <position position="318"/>
    </location>
    <ligand>
        <name>substrate</name>
    </ligand>
</feature>
<name>A0A1Y6K479_9CHLR</name>
<feature type="binding site" evidence="10">
    <location>
        <position position="318"/>
    </location>
    <ligand>
        <name>ATP</name>
        <dbReference type="ChEBI" id="CHEBI:30616"/>
    </ligand>
</feature>
<comment type="subcellular location">
    <subcellularLocation>
        <location evidence="10">Cytoplasm</location>
    </subcellularLocation>
</comment>
<evidence type="ECO:0000256" key="5">
    <source>
        <dbReference type="ARBA" id="ARBA00022741"/>
    </source>
</evidence>
<dbReference type="GO" id="GO:0005524">
    <property type="term" value="F:ATP binding"/>
    <property type="evidence" value="ECO:0007669"/>
    <property type="project" value="UniProtKB-UniRule"/>
</dbReference>
<dbReference type="Pfam" id="PF01293">
    <property type="entry name" value="PEPCK_ATP"/>
    <property type="match status" value="1"/>
</dbReference>
<keyword evidence="10" id="KW-0963">Cytoplasm</keyword>
<feature type="binding site" evidence="10">
    <location>
        <position position="196"/>
    </location>
    <ligand>
        <name>ATP</name>
        <dbReference type="ChEBI" id="CHEBI:30616"/>
    </ligand>
</feature>
<dbReference type="SUPFAM" id="SSF68923">
    <property type="entry name" value="PEP carboxykinase N-terminal domain"/>
    <property type="match status" value="1"/>
</dbReference>
<dbReference type="PIRSF" id="PIRSF006294">
    <property type="entry name" value="PEP_crbxkin"/>
    <property type="match status" value="1"/>
</dbReference>
<dbReference type="KEGG" id="abat:CFX1CAM_1416"/>
<keyword evidence="10" id="KW-0464">Manganese</keyword>
<evidence type="ECO:0000256" key="9">
    <source>
        <dbReference type="ARBA" id="ARBA00047371"/>
    </source>
</evidence>
<dbReference type="SUPFAM" id="SSF53795">
    <property type="entry name" value="PEP carboxykinase-like"/>
    <property type="match status" value="1"/>
</dbReference>
<dbReference type="OrthoDB" id="9806325at2"/>
<sequence>MPTHALKKWLEQLGIVHTGEIFFNADTAQLVTQAILNGEGQLTSAGALAAITAPYTGRSPNDKYVVDNKDVADLWWGDVNRPVTKANFEKIKDRVTAYLSNRALYIVDAFVGADPDYRLGIRVVTEFAWQALATKNQFIYTGEPHSENPEITVLVAPNLLLNPEIDSVRSNAGILLDIKEKTILIAASKYFGEIKKAAFTLMNAYLPPLGVLPMHCSANVGEKGDVALYFGLSGTGKTTLSSTPDRKLLGDDEHGWADNGIFNFEGGCYAKTIRLNPELEPVIWKAVHQFGTVLENVEISPETHIVDFDSAKITENTRAAYPLSSVDNIVPESTASHPSNIFFLTADAFGVMPPVAKLHEDQILYYFLSGYTSKVAGTERGLGQKPQATFSTGFGEPFLPLTPDIYANLLKQKIDAHGTNIWLVNTGWTGGDYNTGYRMPLRYTRHMINWILSGEHQNATYHLDTVFNLSVPDQIEGIPQELLYPQSTWKNQQNFMQIARDLQLAFDKNFEKFQSFLNITE</sequence>
<keyword evidence="11" id="KW-0808">Transferase</keyword>
<keyword evidence="6 10" id="KW-0210">Decarboxylase</keyword>
<feature type="binding site" evidence="10">
    <location>
        <position position="196"/>
    </location>
    <ligand>
        <name>substrate</name>
    </ligand>
</feature>
<protein>
    <recommendedName>
        <fullName evidence="3 10">Phosphoenolpyruvate carboxykinase (ATP)</fullName>
        <shortName evidence="10">PCK</shortName>
        <shortName evidence="10">PEP carboxykinase</shortName>
        <shortName evidence="10">PEPCK</shortName>
        <ecNumber evidence="3 10">4.1.1.49</ecNumber>
    </recommendedName>
</protein>
<dbReference type="InterPro" id="IPR008210">
    <property type="entry name" value="PEP_carboxykinase_N"/>
</dbReference>
<evidence type="ECO:0000313" key="12">
    <source>
        <dbReference type="Proteomes" id="UP000195514"/>
    </source>
</evidence>
<evidence type="ECO:0000256" key="2">
    <source>
        <dbReference type="ARBA" id="ARBA00006052"/>
    </source>
</evidence>
<reference evidence="12" key="1">
    <citation type="submission" date="2017-05" db="EMBL/GenBank/DDBJ databases">
        <authorList>
            <person name="Kirkegaard R."/>
            <person name="Mcilroy J S."/>
        </authorList>
    </citation>
    <scope>NUCLEOTIDE SEQUENCE [LARGE SCALE GENOMIC DNA]</scope>
</reference>
<keyword evidence="11" id="KW-0670">Pyruvate</keyword>
<comment type="similarity">
    <text evidence="2 10">Belongs to the phosphoenolpyruvate carboxykinase (ATP) family.</text>
</comment>
<evidence type="ECO:0000256" key="8">
    <source>
        <dbReference type="ARBA" id="ARBA00023239"/>
    </source>
</evidence>
<evidence type="ECO:0000256" key="6">
    <source>
        <dbReference type="ARBA" id="ARBA00022793"/>
    </source>
</evidence>
<evidence type="ECO:0000256" key="7">
    <source>
        <dbReference type="ARBA" id="ARBA00022840"/>
    </source>
</evidence>
<dbReference type="Gene3D" id="3.40.449.10">
    <property type="entry name" value="Phosphoenolpyruvate Carboxykinase, domain 1"/>
    <property type="match status" value="1"/>
</dbReference>
<comment type="function">
    <text evidence="10">Involved in the gluconeogenesis. Catalyzes the conversion of oxaloacetate (OAA) to phosphoenolpyruvate (PEP) through direct phosphoryl transfer between the nucleoside triphosphate and OAA.</text>
</comment>
<evidence type="ECO:0000256" key="3">
    <source>
        <dbReference type="ARBA" id="ARBA00012363"/>
    </source>
</evidence>
<evidence type="ECO:0000256" key="4">
    <source>
        <dbReference type="ARBA" id="ARBA00022432"/>
    </source>
</evidence>
<comment type="caution">
    <text evidence="10">Lacks conserved residue(s) required for the propagation of feature annotation.</text>
</comment>